<feature type="domain" description="GGDEF" evidence="2">
    <location>
        <begin position="58"/>
        <end position="195"/>
    </location>
</feature>
<reference evidence="4" key="1">
    <citation type="submission" date="2016-10" db="EMBL/GenBank/DDBJ databases">
        <authorList>
            <person name="Varghese N."/>
            <person name="Submissions S."/>
        </authorList>
    </citation>
    <scope>NUCLEOTIDE SEQUENCE [LARGE SCALE GENOMIC DNA]</scope>
    <source>
        <strain evidence="4">DSM 45460</strain>
    </source>
</reference>
<protein>
    <submittedName>
        <fullName evidence="3">Diguanylate cyclase (GGDEF) domain-containing protein</fullName>
    </submittedName>
</protein>
<dbReference type="Pfam" id="PF00990">
    <property type="entry name" value="GGDEF"/>
    <property type="match status" value="1"/>
</dbReference>
<dbReference type="EMBL" id="FNFM01000011">
    <property type="protein sequence ID" value="SDK72916.1"/>
    <property type="molecule type" value="Genomic_DNA"/>
</dbReference>
<keyword evidence="4" id="KW-1185">Reference proteome</keyword>
<accession>A0A1G9EA44</accession>
<sequence length="198" mass="21784">MLAELALGATTLSTTTTGLWAHRLWRRLHTDPLTGLANRARMHRTFHRTRWLRRRTGAPVGVLLLDVDRFKQVNDTHGHRIGDQVLGQIATELHAATGPGELPVRLHGDELAVLLTRPDAGRVAETRAEQIRRTIRGPRAIGGHTIELSLSVGAATTNPDDGSLSDLLALADQRMYATKPSRSHRGRNEPTDRKAVTS</sequence>
<dbReference type="SMART" id="SM00267">
    <property type="entry name" value="GGDEF"/>
    <property type="match status" value="1"/>
</dbReference>
<dbReference type="Proteomes" id="UP000199213">
    <property type="component" value="Unassembled WGS sequence"/>
</dbReference>
<organism evidence="3 4">
    <name type="scientific">Actinopolyspora mzabensis</name>
    <dbReference type="NCBI Taxonomy" id="995066"/>
    <lineage>
        <taxon>Bacteria</taxon>
        <taxon>Bacillati</taxon>
        <taxon>Actinomycetota</taxon>
        <taxon>Actinomycetes</taxon>
        <taxon>Actinopolysporales</taxon>
        <taxon>Actinopolysporaceae</taxon>
        <taxon>Actinopolyspora</taxon>
    </lineage>
</organism>
<dbReference type="AlphaFoldDB" id="A0A1G9EA44"/>
<dbReference type="PANTHER" id="PTHR46663:SF4">
    <property type="entry name" value="DIGUANYLATE CYCLASE DGCT-RELATED"/>
    <property type="match status" value="1"/>
</dbReference>
<dbReference type="InterPro" id="IPR029787">
    <property type="entry name" value="Nucleotide_cyclase"/>
</dbReference>
<dbReference type="PROSITE" id="PS50887">
    <property type="entry name" value="GGDEF"/>
    <property type="match status" value="1"/>
</dbReference>
<evidence type="ECO:0000313" key="3">
    <source>
        <dbReference type="EMBL" id="SDK72916.1"/>
    </source>
</evidence>
<dbReference type="PANTHER" id="PTHR46663">
    <property type="entry name" value="DIGUANYLATE CYCLASE DGCT-RELATED"/>
    <property type="match status" value="1"/>
</dbReference>
<dbReference type="NCBIfam" id="TIGR00254">
    <property type="entry name" value="GGDEF"/>
    <property type="match status" value="1"/>
</dbReference>
<evidence type="ECO:0000313" key="4">
    <source>
        <dbReference type="Proteomes" id="UP000199213"/>
    </source>
</evidence>
<evidence type="ECO:0000259" key="2">
    <source>
        <dbReference type="PROSITE" id="PS50887"/>
    </source>
</evidence>
<dbReference type="RefSeq" id="WP_176798056.1">
    <property type="nucleotide sequence ID" value="NZ_FNFM01000011.1"/>
</dbReference>
<dbReference type="Gene3D" id="3.30.70.270">
    <property type="match status" value="1"/>
</dbReference>
<feature type="region of interest" description="Disordered" evidence="1">
    <location>
        <begin position="176"/>
        <end position="198"/>
    </location>
</feature>
<dbReference type="SUPFAM" id="SSF55073">
    <property type="entry name" value="Nucleotide cyclase"/>
    <property type="match status" value="1"/>
</dbReference>
<dbReference type="InterPro" id="IPR052163">
    <property type="entry name" value="DGC-Regulatory_Protein"/>
</dbReference>
<name>A0A1G9EA44_ACTMZ</name>
<feature type="compositionally biased region" description="Basic and acidic residues" evidence="1">
    <location>
        <begin position="186"/>
        <end position="198"/>
    </location>
</feature>
<gene>
    <name evidence="3" type="ORF">SAMN04487820_111212</name>
</gene>
<proteinExistence type="predicted"/>
<dbReference type="InterPro" id="IPR043128">
    <property type="entry name" value="Rev_trsase/Diguanyl_cyclase"/>
</dbReference>
<dbReference type="CDD" id="cd01949">
    <property type="entry name" value="GGDEF"/>
    <property type="match status" value="1"/>
</dbReference>
<dbReference type="InterPro" id="IPR000160">
    <property type="entry name" value="GGDEF_dom"/>
</dbReference>
<evidence type="ECO:0000256" key="1">
    <source>
        <dbReference type="SAM" id="MobiDB-lite"/>
    </source>
</evidence>